<dbReference type="PROSITE" id="PS01327">
    <property type="entry name" value="MSCL"/>
    <property type="match status" value="1"/>
</dbReference>
<dbReference type="Gene3D" id="1.10.1200.120">
    <property type="entry name" value="Large-conductance mechanosensitive channel, MscL, domain 1"/>
    <property type="match status" value="1"/>
</dbReference>
<evidence type="ECO:0000313" key="13">
    <source>
        <dbReference type="EMBL" id="OUN02640.1"/>
    </source>
</evidence>
<dbReference type="AlphaFoldDB" id="A0A1Y3R1G7"/>
<comment type="similarity">
    <text evidence="2 11">Belongs to the MscL family.</text>
</comment>
<comment type="function">
    <text evidence="11">Channel that opens in response to stretch forces in the membrane lipid bilayer. May participate in the regulation of osmotic pressure changes within the cell.</text>
</comment>
<dbReference type="PANTHER" id="PTHR30266:SF2">
    <property type="entry name" value="LARGE-CONDUCTANCE MECHANOSENSITIVE CHANNEL"/>
    <property type="match status" value="1"/>
</dbReference>
<keyword evidence="9 11" id="KW-0472">Membrane</keyword>
<organism evidence="13 14">
    <name type="scientific">Alistipes onderdonkii</name>
    <dbReference type="NCBI Taxonomy" id="328813"/>
    <lineage>
        <taxon>Bacteria</taxon>
        <taxon>Pseudomonadati</taxon>
        <taxon>Bacteroidota</taxon>
        <taxon>Bacteroidia</taxon>
        <taxon>Bacteroidales</taxon>
        <taxon>Rikenellaceae</taxon>
        <taxon>Alistipes</taxon>
    </lineage>
</organism>
<dbReference type="InterPro" id="IPR001185">
    <property type="entry name" value="MS_channel"/>
</dbReference>
<dbReference type="InterPro" id="IPR037673">
    <property type="entry name" value="MSC/AndL"/>
</dbReference>
<dbReference type="RefSeq" id="WP_018697104.1">
    <property type="nucleotide sequence ID" value="NZ_AP025562.1"/>
</dbReference>
<accession>A0A1Y3R1G7</accession>
<evidence type="ECO:0000256" key="9">
    <source>
        <dbReference type="ARBA" id="ARBA00023136"/>
    </source>
</evidence>
<dbReference type="eggNOG" id="COG1970">
    <property type="taxonomic scope" value="Bacteria"/>
</dbReference>
<dbReference type="SUPFAM" id="SSF81330">
    <property type="entry name" value="Gated mechanosensitive channel"/>
    <property type="match status" value="1"/>
</dbReference>
<evidence type="ECO:0000313" key="15">
    <source>
        <dbReference type="Proteomes" id="UP000322940"/>
    </source>
</evidence>
<dbReference type="Proteomes" id="UP000195772">
    <property type="component" value="Unassembled WGS sequence"/>
</dbReference>
<dbReference type="Proteomes" id="UP000322940">
    <property type="component" value="Unassembled WGS sequence"/>
</dbReference>
<comment type="subunit">
    <text evidence="11">Homopentamer.</text>
</comment>
<dbReference type="InterPro" id="IPR019823">
    <property type="entry name" value="Mechanosensitive_channel_CS"/>
</dbReference>
<proteinExistence type="inferred from homology"/>
<reference evidence="12 15" key="3">
    <citation type="journal article" date="2019" name="Nat. Med.">
        <title>A library of human gut bacterial isolates paired with longitudinal multiomics data enables mechanistic microbiome research.</title>
        <authorList>
            <person name="Poyet M."/>
            <person name="Groussin M."/>
            <person name="Gibbons S.M."/>
            <person name="Avila-Pacheco J."/>
            <person name="Jiang X."/>
            <person name="Kearney S.M."/>
            <person name="Perrotta A.R."/>
            <person name="Berdy B."/>
            <person name="Zhao S."/>
            <person name="Lieberman T.D."/>
            <person name="Swanson P.K."/>
            <person name="Smith M."/>
            <person name="Roesemann S."/>
            <person name="Alexander J.E."/>
            <person name="Rich S.A."/>
            <person name="Livny J."/>
            <person name="Vlamakis H."/>
            <person name="Clish C."/>
            <person name="Bullock K."/>
            <person name="Deik A."/>
            <person name="Scott J."/>
            <person name="Pierce K.A."/>
            <person name="Xavier R.J."/>
            <person name="Alm E.J."/>
        </authorList>
    </citation>
    <scope>NUCLEOTIDE SEQUENCE [LARGE SCALE GENOMIC DNA]</scope>
    <source>
        <strain evidence="12 15">BIOML-A266</strain>
    </source>
</reference>
<evidence type="ECO:0000256" key="10">
    <source>
        <dbReference type="ARBA" id="ARBA00023303"/>
    </source>
</evidence>
<evidence type="ECO:0000256" key="1">
    <source>
        <dbReference type="ARBA" id="ARBA00004651"/>
    </source>
</evidence>
<dbReference type="GO" id="GO:0005886">
    <property type="term" value="C:plasma membrane"/>
    <property type="evidence" value="ECO:0007669"/>
    <property type="project" value="UniProtKB-SubCell"/>
</dbReference>
<evidence type="ECO:0000256" key="7">
    <source>
        <dbReference type="ARBA" id="ARBA00022989"/>
    </source>
</evidence>
<dbReference type="InterPro" id="IPR036019">
    <property type="entry name" value="MscL_channel"/>
</dbReference>
<evidence type="ECO:0000256" key="3">
    <source>
        <dbReference type="ARBA" id="ARBA00022448"/>
    </source>
</evidence>
<reference evidence="14" key="1">
    <citation type="submission" date="2017-04" db="EMBL/GenBank/DDBJ databases">
        <title>Function of individual gut microbiota members based on whole genome sequencing of pure cultures obtained from chicken caecum.</title>
        <authorList>
            <person name="Medvecky M."/>
            <person name="Cejkova D."/>
            <person name="Polansky O."/>
            <person name="Karasova D."/>
            <person name="Kubasova T."/>
            <person name="Cizek A."/>
            <person name="Rychlik I."/>
        </authorList>
    </citation>
    <scope>NUCLEOTIDE SEQUENCE [LARGE SCALE GENOMIC DNA]</scope>
    <source>
        <strain evidence="14">An90</strain>
    </source>
</reference>
<evidence type="ECO:0000313" key="12">
    <source>
        <dbReference type="EMBL" id="KAA2377303.1"/>
    </source>
</evidence>
<keyword evidence="8 11" id="KW-0406">Ion transport</keyword>
<feature type="transmembrane region" description="Helical" evidence="11">
    <location>
        <begin position="12"/>
        <end position="33"/>
    </location>
</feature>
<evidence type="ECO:0000256" key="2">
    <source>
        <dbReference type="ARBA" id="ARBA00007254"/>
    </source>
</evidence>
<evidence type="ECO:0000256" key="5">
    <source>
        <dbReference type="ARBA" id="ARBA00022519"/>
    </source>
</evidence>
<evidence type="ECO:0000256" key="8">
    <source>
        <dbReference type="ARBA" id="ARBA00023065"/>
    </source>
</evidence>
<reference evidence="13" key="2">
    <citation type="journal article" date="2018" name="BMC Genomics">
        <title>Whole genome sequencing and function prediction of 133 gut anaerobes isolated from chicken caecum in pure cultures.</title>
        <authorList>
            <person name="Medvecky M."/>
            <person name="Cejkova D."/>
            <person name="Polansky O."/>
            <person name="Karasova D."/>
            <person name="Kubasova T."/>
            <person name="Cizek A."/>
            <person name="Rychlik I."/>
        </authorList>
    </citation>
    <scope>NUCLEOTIDE SEQUENCE</scope>
    <source>
        <strain evidence="13">An90</strain>
    </source>
</reference>
<dbReference type="OrthoDB" id="9810350at2"/>
<evidence type="ECO:0000256" key="6">
    <source>
        <dbReference type="ARBA" id="ARBA00022692"/>
    </source>
</evidence>
<dbReference type="EMBL" id="NFHB01000007">
    <property type="protein sequence ID" value="OUN02640.1"/>
    <property type="molecule type" value="Genomic_DNA"/>
</dbReference>
<dbReference type="EMBL" id="VVXH01000011">
    <property type="protein sequence ID" value="KAA2377303.1"/>
    <property type="molecule type" value="Genomic_DNA"/>
</dbReference>
<comment type="subcellular location">
    <subcellularLocation>
        <location evidence="1 11">Cell membrane</location>
        <topology evidence="1 11">Multi-pass membrane protein</topology>
    </subcellularLocation>
</comment>
<keyword evidence="4 11" id="KW-1003">Cell membrane</keyword>
<gene>
    <name evidence="11 12" type="primary">mscL</name>
    <name evidence="13" type="ORF">B5G41_11385</name>
    <name evidence="12" type="ORF">F2Y10_11630</name>
</gene>
<sequence length="162" mass="17621">MAFLKEFKEFALKGNVMDMAVGVIIGGAFGKIVSSLVNDILMPPIGALIGNTDFSQLRLDISKFRDMTSSAVHAVGDVVTGGGEAAVKAAAEPVYWNYGAFIQQCIDFTILAFCVFLMVKLMNRLMRKKEEAAAPAPAPEPAPTKEELLLAEIRDLLREQKK</sequence>
<keyword evidence="7 11" id="KW-1133">Transmembrane helix</keyword>
<keyword evidence="5" id="KW-0997">Cell inner membrane</keyword>
<evidence type="ECO:0000256" key="11">
    <source>
        <dbReference type="HAMAP-Rule" id="MF_00115"/>
    </source>
</evidence>
<keyword evidence="6 11" id="KW-0812">Transmembrane</keyword>
<evidence type="ECO:0000256" key="4">
    <source>
        <dbReference type="ARBA" id="ARBA00022475"/>
    </source>
</evidence>
<evidence type="ECO:0000313" key="14">
    <source>
        <dbReference type="Proteomes" id="UP000195772"/>
    </source>
</evidence>
<dbReference type="NCBIfam" id="TIGR00220">
    <property type="entry name" value="mscL"/>
    <property type="match status" value="1"/>
</dbReference>
<dbReference type="HAMAP" id="MF_00115">
    <property type="entry name" value="MscL"/>
    <property type="match status" value="1"/>
</dbReference>
<dbReference type="Pfam" id="PF01741">
    <property type="entry name" value="MscL"/>
    <property type="match status" value="1"/>
</dbReference>
<keyword evidence="3 11" id="KW-0813">Transport</keyword>
<name>A0A1Y3R1G7_9BACT</name>
<dbReference type="PANTHER" id="PTHR30266">
    <property type="entry name" value="MECHANOSENSITIVE CHANNEL MSCL"/>
    <property type="match status" value="1"/>
</dbReference>
<dbReference type="GO" id="GO:0008381">
    <property type="term" value="F:mechanosensitive monoatomic ion channel activity"/>
    <property type="evidence" value="ECO:0007669"/>
    <property type="project" value="UniProtKB-UniRule"/>
</dbReference>
<feature type="transmembrane region" description="Helical" evidence="11">
    <location>
        <begin position="101"/>
        <end position="119"/>
    </location>
</feature>
<keyword evidence="10 11" id="KW-0407">Ion channel</keyword>
<protein>
    <recommendedName>
        <fullName evidence="11">Large-conductance mechanosensitive channel</fullName>
    </recommendedName>
</protein>
<comment type="caution">
    <text evidence="13">The sequence shown here is derived from an EMBL/GenBank/DDBJ whole genome shotgun (WGS) entry which is preliminary data.</text>
</comment>